<gene>
    <name evidence="1" type="ORF">MAR_027480</name>
</gene>
<protein>
    <submittedName>
        <fullName evidence="1">Uncharacterized protein</fullName>
    </submittedName>
</protein>
<keyword evidence="2" id="KW-1185">Reference proteome</keyword>
<reference evidence="1" key="1">
    <citation type="submission" date="2022-11" db="EMBL/GenBank/DDBJ databases">
        <title>Centuries of genome instability and evolution in soft-shell clam transmissible cancer (bioRxiv).</title>
        <authorList>
            <person name="Hart S.F.M."/>
            <person name="Yonemitsu M.A."/>
            <person name="Giersch R.M."/>
            <person name="Beal B.F."/>
            <person name="Arriagada G."/>
            <person name="Davis B.W."/>
            <person name="Ostrander E.A."/>
            <person name="Goff S.P."/>
            <person name="Metzger M.J."/>
        </authorList>
    </citation>
    <scope>NUCLEOTIDE SEQUENCE</scope>
    <source>
        <strain evidence="1">MELC-2E11</strain>
        <tissue evidence="1">Siphon/mantle</tissue>
    </source>
</reference>
<organism evidence="1 2">
    <name type="scientific">Mya arenaria</name>
    <name type="common">Soft-shell clam</name>
    <dbReference type="NCBI Taxonomy" id="6604"/>
    <lineage>
        <taxon>Eukaryota</taxon>
        <taxon>Metazoa</taxon>
        <taxon>Spiralia</taxon>
        <taxon>Lophotrochozoa</taxon>
        <taxon>Mollusca</taxon>
        <taxon>Bivalvia</taxon>
        <taxon>Autobranchia</taxon>
        <taxon>Heteroconchia</taxon>
        <taxon>Euheterodonta</taxon>
        <taxon>Imparidentia</taxon>
        <taxon>Neoheterodontei</taxon>
        <taxon>Myida</taxon>
        <taxon>Myoidea</taxon>
        <taxon>Myidae</taxon>
        <taxon>Mya</taxon>
    </lineage>
</organism>
<sequence>MDNGKGLHPPSDGRVDGRMVEMGSMYMNDNLLTGNLISTGYRKFWTVQTNDPREKKCHGNVQTVRHSPLVVAEEIAAWSI</sequence>
<dbReference type="EMBL" id="CP111019">
    <property type="protein sequence ID" value="WAR13300.1"/>
    <property type="molecule type" value="Genomic_DNA"/>
</dbReference>
<evidence type="ECO:0000313" key="2">
    <source>
        <dbReference type="Proteomes" id="UP001164746"/>
    </source>
</evidence>
<accession>A0ABY7EVI0</accession>
<evidence type="ECO:0000313" key="1">
    <source>
        <dbReference type="EMBL" id="WAR13300.1"/>
    </source>
</evidence>
<name>A0ABY7EVI0_MYAAR</name>
<dbReference type="Proteomes" id="UP001164746">
    <property type="component" value="Chromosome 8"/>
</dbReference>
<proteinExistence type="predicted"/>